<dbReference type="PANTHER" id="PTHR12598">
    <property type="entry name" value="COPPER HOMEOSTASIS PROTEIN CUTC"/>
    <property type="match status" value="1"/>
</dbReference>
<accession>A0A0R0CEV4</accession>
<dbReference type="EMBL" id="LDJI01000014">
    <property type="protein sequence ID" value="KRG64324.1"/>
    <property type="molecule type" value="Genomic_DNA"/>
</dbReference>
<dbReference type="GO" id="GO:0005737">
    <property type="term" value="C:cytoplasm"/>
    <property type="evidence" value="ECO:0007669"/>
    <property type="project" value="UniProtKB-SubCell"/>
</dbReference>
<dbReference type="PANTHER" id="PTHR12598:SF0">
    <property type="entry name" value="COPPER HOMEOSTASIS PROTEIN CUTC HOMOLOG"/>
    <property type="match status" value="1"/>
</dbReference>
<evidence type="ECO:0000313" key="4">
    <source>
        <dbReference type="Proteomes" id="UP000050864"/>
    </source>
</evidence>
<dbReference type="Pfam" id="PF03932">
    <property type="entry name" value="CutC"/>
    <property type="match status" value="1"/>
</dbReference>
<protein>
    <recommendedName>
        <fullName evidence="2">PF03932 family protein CutC</fullName>
    </recommendedName>
</protein>
<dbReference type="GO" id="GO:0005507">
    <property type="term" value="F:copper ion binding"/>
    <property type="evidence" value="ECO:0007669"/>
    <property type="project" value="TreeGrafter"/>
</dbReference>
<evidence type="ECO:0000256" key="2">
    <source>
        <dbReference type="HAMAP-Rule" id="MF_00795"/>
    </source>
</evidence>
<proteinExistence type="inferred from homology"/>
<dbReference type="AlphaFoldDB" id="A0A0R0CEV4"/>
<dbReference type="FunFam" id="3.20.20.380:FF:000001">
    <property type="entry name" value="Copper homeostasis protein CutC"/>
    <property type="match status" value="1"/>
</dbReference>
<dbReference type="InterPro" id="IPR005627">
    <property type="entry name" value="CutC-like"/>
</dbReference>
<keyword evidence="2" id="KW-0963">Cytoplasm</keyword>
<gene>
    <name evidence="2" type="primary">cutC</name>
    <name evidence="3" type="ORF">ABB26_08300</name>
</gene>
<comment type="subcellular location">
    <subcellularLocation>
        <location evidence="2">Cytoplasm</location>
    </subcellularLocation>
</comment>
<dbReference type="SUPFAM" id="SSF110395">
    <property type="entry name" value="CutC-like"/>
    <property type="match status" value="1"/>
</dbReference>
<dbReference type="Proteomes" id="UP000050864">
    <property type="component" value="Unassembled WGS sequence"/>
</dbReference>
<evidence type="ECO:0000313" key="3">
    <source>
        <dbReference type="EMBL" id="KRG64324.1"/>
    </source>
</evidence>
<organism evidence="3 4">
    <name type="scientific">Stenotrophomonas humi</name>
    <dbReference type="NCBI Taxonomy" id="405444"/>
    <lineage>
        <taxon>Bacteria</taxon>
        <taxon>Pseudomonadati</taxon>
        <taxon>Pseudomonadota</taxon>
        <taxon>Gammaproteobacteria</taxon>
        <taxon>Lysobacterales</taxon>
        <taxon>Lysobacteraceae</taxon>
        <taxon>Stenotrophomonas</taxon>
    </lineage>
</organism>
<comment type="similarity">
    <text evidence="1 2">Belongs to the CutC family.</text>
</comment>
<dbReference type="HAMAP" id="MF_00795">
    <property type="entry name" value="CutC"/>
    <property type="match status" value="1"/>
</dbReference>
<dbReference type="STRING" id="405444.ABB26_08300"/>
<dbReference type="OrthoDB" id="9815677at2"/>
<comment type="caution">
    <text evidence="2">Once thought to be involved in copper homeostasis, experiments in E.coli have shown this is not the case.</text>
</comment>
<comment type="caution">
    <text evidence="3">The sequence shown here is derived from an EMBL/GenBank/DDBJ whole genome shotgun (WGS) entry which is preliminary data.</text>
</comment>
<name>A0A0R0CEV4_9GAMM</name>
<reference evidence="3 4" key="1">
    <citation type="submission" date="2015-05" db="EMBL/GenBank/DDBJ databases">
        <title>Genome sequencing and analysis of members of genus Stenotrophomonas.</title>
        <authorList>
            <person name="Patil P.P."/>
            <person name="Midha S."/>
            <person name="Patil P.B."/>
        </authorList>
    </citation>
    <scope>NUCLEOTIDE SEQUENCE [LARGE SCALE GENOMIC DNA]</scope>
    <source>
        <strain evidence="3 4">DSM 18929</strain>
    </source>
</reference>
<dbReference type="RefSeq" id="WP_057633207.1">
    <property type="nucleotide sequence ID" value="NZ_LDJI01000014.1"/>
</dbReference>
<dbReference type="InterPro" id="IPR036822">
    <property type="entry name" value="CutC-like_dom_sf"/>
</dbReference>
<keyword evidence="4" id="KW-1185">Reference proteome</keyword>
<dbReference type="Gene3D" id="3.20.20.380">
    <property type="entry name" value="Copper homeostasis (CutC) domain"/>
    <property type="match status" value="1"/>
</dbReference>
<dbReference type="PATRIC" id="fig|405444.3.peg.658"/>
<sequence length="247" mass="26126">MMTYLLEIACNSAASALAAQQGGADRVELFENLEQGGTTPSYGTLAVARDRLSIPLFVLIRPRPGDFVYDTLERDIMLRDIETCRRLGCDGVVIGALNSAGDIDLPLCRELVAAAGPLGITFHRAFDAARDLPAALEDVVSLGCQRILSSGGAASASEGSAMLAQLVRQAGARIQIMAGAGLNAQNIARVAKHSGCRQLHASAKAVRSSSMRFQNPALIGLQNDWTQTDAERVAALRQALEIGVQLP</sequence>
<evidence type="ECO:0000256" key="1">
    <source>
        <dbReference type="ARBA" id="ARBA00007768"/>
    </source>
</evidence>